<sequence length="49" mass="5518">MSSPYLLEQLMSRPQVSDPLFIKDAGMIELNPMSRLGVSPGWVWDAQEP</sequence>
<organism evidence="1 2">
    <name type="scientific">Rhodopirellula baltica SH28</name>
    <dbReference type="NCBI Taxonomy" id="993517"/>
    <lineage>
        <taxon>Bacteria</taxon>
        <taxon>Pseudomonadati</taxon>
        <taxon>Planctomycetota</taxon>
        <taxon>Planctomycetia</taxon>
        <taxon>Pirellulales</taxon>
        <taxon>Pirellulaceae</taxon>
        <taxon>Rhodopirellula</taxon>
    </lineage>
</organism>
<dbReference type="PATRIC" id="fig|993517.3.peg.1559"/>
<dbReference type="Proteomes" id="UP000007993">
    <property type="component" value="Unassembled WGS sequence"/>
</dbReference>
<name>K5DKX4_RHOBT</name>
<proteinExistence type="predicted"/>
<dbReference type="AlphaFoldDB" id="K5DKX4"/>
<gene>
    <name evidence="1" type="ORF">RBSH_01428</name>
</gene>
<evidence type="ECO:0000313" key="2">
    <source>
        <dbReference type="Proteomes" id="UP000007993"/>
    </source>
</evidence>
<comment type="caution">
    <text evidence="1">The sequence shown here is derived from an EMBL/GenBank/DDBJ whole genome shotgun (WGS) entry which is preliminary data.</text>
</comment>
<dbReference type="EMBL" id="AMCW01000034">
    <property type="protein sequence ID" value="EKK03118.1"/>
    <property type="molecule type" value="Genomic_DNA"/>
</dbReference>
<protein>
    <submittedName>
        <fullName evidence="1">Uncharacterized protein</fullName>
    </submittedName>
</protein>
<reference evidence="1 2" key="1">
    <citation type="journal article" date="2013" name="Mar. Genomics">
        <title>Expression of sulfatases in Rhodopirellula baltica and the diversity of sulfatases in the genus Rhodopirellula.</title>
        <authorList>
            <person name="Wegner C.E."/>
            <person name="Richter-Heitmann T."/>
            <person name="Klindworth A."/>
            <person name="Klockow C."/>
            <person name="Richter M."/>
            <person name="Achstetter T."/>
            <person name="Glockner F.O."/>
            <person name="Harder J."/>
        </authorList>
    </citation>
    <scope>NUCLEOTIDE SEQUENCE [LARGE SCALE GENOMIC DNA]</scope>
    <source>
        <strain evidence="1 2">SH28</strain>
    </source>
</reference>
<accession>K5DKX4</accession>
<evidence type="ECO:0000313" key="1">
    <source>
        <dbReference type="EMBL" id="EKK03118.1"/>
    </source>
</evidence>